<proteinExistence type="inferred from homology"/>
<dbReference type="AlphaFoldDB" id="A0ABD3W8D7"/>
<keyword evidence="5 11" id="KW-0812">Transmembrane</keyword>
<evidence type="ECO:0000256" key="2">
    <source>
        <dbReference type="ARBA" id="ARBA00008661"/>
    </source>
</evidence>
<evidence type="ECO:0000256" key="12">
    <source>
        <dbReference type="SAM" id="MobiDB-lite"/>
    </source>
</evidence>
<evidence type="ECO:0000256" key="10">
    <source>
        <dbReference type="ARBA" id="ARBA00023180"/>
    </source>
</evidence>
<comment type="subcellular location">
    <subcellularLocation>
        <location evidence="1 11">Golgi apparatus membrane</location>
        <topology evidence="1 11">Single-pass type II membrane protein</topology>
    </subcellularLocation>
</comment>
<organism evidence="13 14">
    <name type="scientific">Sinanodonta woodiana</name>
    <name type="common">Chinese pond mussel</name>
    <name type="synonym">Anodonta woodiana</name>
    <dbReference type="NCBI Taxonomy" id="1069815"/>
    <lineage>
        <taxon>Eukaryota</taxon>
        <taxon>Metazoa</taxon>
        <taxon>Spiralia</taxon>
        <taxon>Lophotrochozoa</taxon>
        <taxon>Mollusca</taxon>
        <taxon>Bivalvia</taxon>
        <taxon>Autobranchia</taxon>
        <taxon>Heteroconchia</taxon>
        <taxon>Palaeoheterodonta</taxon>
        <taxon>Unionida</taxon>
        <taxon>Unionoidea</taxon>
        <taxon>Unionidae</taxon>
        <taxon>Unioninae</taxon>
        <taxon>Sinanodonta</taxon>
    </lineage>
</organism>
<comment type="similarity">
    <text evidence="2 11">Belongs to the glycosyltransferase 31 family.</text>
</comment>
<evidence type="ECO:0000256" key="3">
    <source>
        <dbReference type="ARBA" id="ARBA00022676"/>
    </source>
</evidence>
<dbReference type="FunFam" id="3.90.550.50:FF:000001">
    <property type="entry name" value="Hexosyltransferase"/>
    <property type="match status" value="1"/>
</dbReference>
<keyword evidence="4" id="KW-0808">Transferase</keyword>
<dbReference type="PANTHER" id="PTHR11214:SF376">
    <property type="entry name" value="HEXOSYLTRANSFERASE"/>
    <property type="match status" value="1"/>
</dbReference>
<feature type="transmembrane region" description="Helical" evidence="11">
    <location>
        <begin position="58"/>
        <end position="81"/>
    </location>
</feature>
<dbReference type="PANTHER" id="PTHR11214">
    <property type="entry name" value="BETA-1,3-N-ACETYLGLUCOSAMINYLTRANSFERASE"/>
    <property type="match status" value="1"/>
</dbReference>
<sequence length="415" mass="47206">MSTAQGSQGHYNAVGQGRQSSMNSSEGEDRSRHLLISVELMTGMRSRTRKFAPISSRVLLKASITSVLLLTVAFIVAYSIILVSVSNRMSFMHRTADSSSEKSKGSKKLKFHYRHFEVNGRNSVYKFVNDTIVKWTIEEFNDAFTEKPKCFPGSKFIIVITSSPENSERRRAIRRTWCNPRNYNLPKFSWQCIFLIGLTNHIPSEIIIKNEIKTHGDILKGSYMDSYRNLTIKVMHGLNWVQSFCRSEYVLKTDDDVFVNTQGLHQMISRQSNIGRNLYVGYVYSDPKRLAVVRNTLNKWFVSEEAYPDAHYPPYASGMGYVLSMDVVRKMVDVCKYVQLIPNEDAYVGILADRLGIEPVMSGRFTLSSSGLRVCNYLYLIVIHSVVQPNEQYAMLNNTLVATSQCDLSAGPTEW</sequence>
<keyword evidence="3 11" id="KW-0328">Glycosyltransferase</keyword>
<dbReference type="Gene3D" id="3.90.550.50">
    <property type="match status" value="1"/>
</dbReference>
<evidence type="ECO:0000256" key="8">
    <source>
        <dbReference type="ARBA" id="ARBA00023034"/>
    </source>
</evidence>
<keyword evidence="14" id="KW-1185">Reference proteome</keyword>
<keyword evidence="6 11" id="KW-0735">Signal-anchor</keyword>
<dbReference type="GO" id="GO:0000139">
    <property type="term" value="C:Golgi membrane"/>
    <property type="evidence" value="ECO:0007669"/>
    <property type="project" value="UniProtKB-SubCell"/>
</dbReference>
<feature type="region of interest" description="Disordered" evidence="12">
    <location>
        <begin position="1"/>
        <end position="30"/>
    </location>
</feature>
<evidence type="ECO:0000256" key="6">
    <source>
        <dbReference type="ARBA" id="ARBA00022968"/>
    </source>
</evidence>
<protein>
    <recommendedName>
        <fullName evidence="11">Hexosyltransferase</fullName>
        <ecNumber evidence="11">2.4.1.-</ecNumber>
    </recommendedName>
</protein>
<keyword evidence="9 11" id="KW-0472">Membrane</keyword>
<evidence type="ECO:0000256" key="1">
    <source>
        <dbReference type="ARBA" id="ARBA00004323"/>
    </source>
</evidence>
<feature type="compositionally biased region" description="Polar residues" evidence="12">
    <location>
        <begin position="1"/>
        <end position="10"/>
    </location>
</feature>
<evidence type="ECO:0000256" key="5">
    <source>
        <dbReference type="ARBA" id="ARBA00022692"/>
    </source>
</evidence>
<dbReference type="InterPro" id="IPR002659">
    <property type="entry name" value="Glyco_trans_31"/>
</dbReference>
<dbReference type="Pfam" id="PF01762">
    <property type="entry name" value="Galactosyl_T"/>
    <property type="match status" value="1"/>
</dbReference>
<name>A0ABD3W8D7_SINWO</name>
<dbReference type="EMBL" id="JBJQND010000008">
    <property type="protein sequence ID" value="KAL3869896.1"/>
    <property type="molecule type" value="Genomic_DNA"/>
</dbReference>
<keyword evidence="10" id="KW-0325">Glycoprotein</keyword>
<reference evidence="13 14" key="1">
    <citation type="submission" date="2024-11" db="EMBL/GenBank/DDBJ databases">
        <title>Chromosome-level genome assembly of the freshwater bivalve Anodonta woodiana.</title>
        <authorList>
            <person name="Chen X."/>
        </authorList>
    </citation>
    <scope>NUCLEOTIDE SEQUENCE [LARGE SCALE GENOMIC DNA]</scope>
    <source>
        <strain evidence="13">MN2024</strain>
        <tissue evidence="13">Gills</tissue>
    </source>
</reference>
<dbReference type="GO" id="GO:0016757">
    <property type="term" value="F:glycosyltransferase activity"/>
    <property type="evidence" value="ECO:0007669"/>
    <property type="project" value="UniProtKB-KW"/>
</dbReference>
<evidence type="ECO:0000256" key="9">
    <source>
        <dbReference type="ARBA" id="ARBA00023136"/>
    </source>
</evidence>
<keyword evidence="8 11" id="KW-0333">Golgi apparatus</keyword>
<gene>
    <name evidence="13" type="ORF">ACJMK2_042522</name>
</gene>
<evidence type="ECO:0000256" key="11">
    <source>
        <dbReference type="RuleBase" id="RU363063"/>
    </source>
</evidence>
<evidence type="ECO:0000256" key="4">
    <source>
        <dbReference type="ARBA" id="ARBA00022679"/>
    </source>
</evidence>
<evidence type="ECO:0000313" key="13">
    <source>
        <dbReference type="EMBL" id="KAL3869896.1"/>
    </source>
</evidence>
<evidence type="ECO:0000256" key="7">
    <source>
        <dbReference type="ARBA" id="ARBA00022989"/>
    </source>
</evidence>
<accession>A0ABD3W8D7</accession>
<keyword evidence="7 11" id="KW-1133">Transmembrane helix</keyword>
<comment type="caution">
    <text evidence="13">The sequence shown here is derived from an EMBL/GenBank/DDBJ whole genome shotgun (WGS) entry which is preliminary data.</text>
</comment>
<evidence type="ECO:0000313" key="14">
    <source>
        <dbReference type="Proteomes" id="UP001634394"/>
    </source>
</evidence>
<dbReference type="EC" id="2.4.1.-" evidence="11"/>
<dbReference type="Proteomes" id="UP001634394">
    <property type="component" value="Unassembled WGS sequence"/>
</dbReference>